<keyword evidence="6 7" id="KW-0539">Nucleus</keyword>
<dbReference type="InterPro" id="IPR003822">
    <property type="entry name" value="PAH"/>
</dbReference>
<protein>
    <recommendedName>
        <fullName evidence="9">Histone deacetylase interacting domain-containing protein</fullName>
    </recommendedName>
</protein>
<keyword evidence="11" id="KW-1185">Reference proteome</keyword>
<evidence type="ECO:0000256" key="7">
    <source>
        <dbReference type="PROSITE-ProRule" id="PRU00810"/>
    </source>
</evidence>
<dbReference type="AlphaFoldDB" id="A0A4P9WKJ1"/>
<dbReference type="Proteomes" id="UP000269721">
    <property type="component" value="Unassembled WGS sequence"/>
</dbReference>
<comment type="subcellular location">
    <subcellularLocation>
        <location evidence="1 7">Nucleus</location>
    </subcellularLocation>
</comment>
<evidence type="ECO:0000256" key="3">
    <source>
        <dbReference type="ARBA" id="ARBA00022737"/>
    </source>
</evidence>
<evidence type="ECO:0000256" key="4">
    <source>
        <dbReference type="ARBA" id="ARBA00023015"/>
    </source>
</evidence>
<dbReference type="InterPro" id="IPR036600">
    <property type="entry name" value="PAH_sf"/>
</dbReference>
<sequence length="1098" mass="124313">MNAAVDTVSQYRPLNVKDALSYLDQVKIQFSDQPEVYNRFLDIMKDFKSQSIAITSNNVDTPGVIDRVSNLFRGHPQLIMGFNTFLPPGYKIEPTNNPDNPVRVTTPSDHARFQHSSTGAPTSAPDRSGPRAPVEFNHAINYVNKIKNRFSSEPDTYKQFLEILQTYQKESKPIQDVYAQVQVLFKGAPDLLDEFKQFLPDTSAAQPTGSKKSHKRPASAIATTNGSVPSLSAPAGGPPPKKKPKTNKLEKTAAMEELEFFDKCKRAIGNKTTYNEFLKVLNLFSQEIIEAKVLVGRVEPFLSKNPELLDWFKKFVKYEDEEIIYNIPVERPEIDLKHARRSGHSYRLLPSDAARPVCSGRDDLCREVLNDDWISHPVYVSETGFVSHKKTQYEEALHKCEEERYEFDLNIEANLHTIALLEPVAKRIQSMQTADEKNRYQLSPGLGGSSMTIYQRVVKKVYDKERGAEVIDALHSNPTVAAPIVLKRLKQKDEEWKRAQREWNKVWREIDAKNYYKALDHQGINFKAADRKSVTPKALVTEIESLYREQREKRSSLLNRYQFDFAFKDPEVFRDVHRLLKLQVEVILGDNEDDRVKELLGVFIRRFFALEIFSEDDDSDDSDDDEEGEDSDSEMDVDDGSVSTSVRGGRKHRATALAPAKRVAANRKSRFDSAENGTNSNGNGGGSKTPNGDDMETDDDGAADGDIESEPVPGDSMDEDGPGGIRSAAGEDGASAAGSEVAMVPLRRRSTHVMYANSAFYSFFRLYQMLYSRLVRMKELSHEMVDNPPKADTLNVVAVELGLQRENTRDQARDRYQDLLTDTYALVGGDLENPEFEERARSMFGTSAYVIFTIDKLLQATVKQVQTILSDPKCPDLMVLCNKDREKSTTSARQEATYRLAAEALIPDESLYRLEYYVTEKILTIQLIGRDEQLSDDCSTSEEKWSHYVDSFVQLSAVRAHPYARRRGSPPLSPRHPFLKRNLPARIADDPPRNVETRSGLELKICVNTYKIFFVDNTEDYFRRRGGGGVGSLVGLPREERTRRELAGRVARRERFADWMQRCGVARTGGVDHGKDCKVTTVKGVGEEYRIYEENPRV</sequence>
<dbReference type="Pfam" id="PF16879">
    <property type="entry name" value="Sin3a_C"/>
    <property type="match status" value="1"/>
</dbReference>
<dbReference type="PANTHER" id="PTHR12346:SF0">
    <property type="entry name" value="SIN3A, ISOFORM G"/>
    <property type="match status" value="1"/>
</dbReference>
<dbReference type="Gene3D" id="1.20.1160.11">
    <property type="entry name" value="Paired amphipathic helix"/>
    <property type="match status" value="3"/>
</dbReference>
<dbReference type="FunFam" id="1.20.1160.11:FF:000003">
    <property type="entry name" value="Paired amphipathic helix SIN3-like protein"/>
    <property type="match status" value="1"/>
</dbReference>
<accession>A0A4P9WKJ1</accession>
<name>A0A4P9WKJ1_9FUNG</name>
<evidence type="ECO:0000259" key="9">
    <source>
        <dbReference type="SMART" id="SM00761"/>
    </source>
</evidence>
<dbReference type="EMBL" id="KZ994551">
    <property type="protein sequence ID" value="RKO92645.1"/>
    <property type="molecule type" value="Genomic_DNA"/>
</dbReference>
<evidence type="ECO:0000313" key="11">
    <source>
        <dbReference type="Proteomes" id="UP000269721"/>
    </source>
</evidence>
<feature type="region of interest" description="Disordered" evidence="8">
    <location>
        <begin position="105"/>
        <end position="129"/>
    </location>
</feature>
<reference evidence="11" key="1">
    <citation type="journal article" date="2018" name="Nat. Microbiol.">
        <title>Leveraging single-cell genomics to expand the fungal tree of life.</title>
        <authorList>
            <person name="Ahrendt S.R."/>
            <person name="Quandt C.A."/>
            <person name="Ciobanu D."/>
            <person name="Clum A."/>
            <person name="Salamov A."/>
            <person name="Andreopoulos B."/>
            <person name="Cheng J.F."/>
            <person name="Woyke T."/>
            <person name="Pelin A."/>
            <person name="Henrissat B."/>
            <person name="Reynolds N.K."/>
            <person name="Benny G.L."/>
            <person name="Smith M.E."/>
            <person name="James T.Y."/>
            <person name="Grigoriev I.V."/>
        </authorList>
    </citation>
    <scope>NUCLEOTIDE SEQUENCE [LARGE SCALE GENOMIC DNA]</scope>
</reference>
<dbReference type="SMART" id="SM00761">
    <property type="entry name" value="HDAC_interact"/>
    <property type="match status" value="1"/>
</dbReference>
<dbReference type="PANTHER" id="PTHR12346">
    <property type="entry name" value="SIN3B-RELATED"/>
    <property type="match status" value="1"/>
</dbReference>
<evidence type="ECO:0000256" key="8">
    <source>
        <dbReference type="SAM" id="MobiDB-lite"/>
    </source>
</evidence>
<keyword evidence="4" id="KW-0805">Transcription regulation</keyword>
<dbReference type="SUPFAM" id="SSF47762">
    <property type="entry name" value="PAH2 domain"/>
    <property type="match status" value="3"/>
</dbReference>
<feature type="domain" description="Histone deacetylase interacting" evidence="9">
    <location>
        <begin position="338"/>
        <end position="438"/>
    </location>
</feature>
<keyword evidence="5" id="KW-0804">Transcription</keyword>
<dbReference type="FunFam" id="1.20.1160.11:FF:000001">
    <property type="entry name" value="Paired amphipathic helix protein Sin3"/>
    <property type="match status" value="1"/>
</dbReference>
<feature type="compositionally biased region" description="Low complexity" evidence="8">
    <location>
        <begin position="727"/>
        <end position="740"/>
    </location>
</feature>
<evidence type="ECO:0000313" key="10">
    <source>
        <dbReference type="EMBL" id="RKO92645.1"/>
    </source>
</evidence>
<keyword evidence="3" id="KW-0677">Repeat</keyword>
<feature type="compositionally biased region" description="Polar residues" evidence="8">
    <location>
        <begin position="105"/>
        <end position="121"/>
    </location>
</feature>
<dbReference type="FunFam" id="1.20.1160.11:FF:000002">
    <property type="entry name" value="Paired amphipathic helix protein SIN3"/>
    <property type="match status" value="1"/>
</dbReference>
<evidence type="ECO:0000256" key="2">
    <source>
        <dbReference type="ARBA" id="ARBA00022491"/>
    </source>
</evidence>
<dbReference type="InterPro" id="IPR039774">
    <property type="entry name" value="Sin3-like"/>
</dbReference>
<feature type="region of interest" description="Disordered" evidence="8">
    <location>
        <begin position="203"/>
        <end position="247"/>
    </location>
</feature>
<feature type="compositionally biased region" description="Acidic residues" evidence="8">
    <location>
        <begin position="693"/>
        <end position="709"/>
    </location>
</feature>
<feature type="region of interest" description="Disordered" evidence="8">
    <location>
        <begin position="616"/>
        <end position="740"/>
    </location>
</feature>
<gene>
    <name evidence="10" type="ORF">BDK51DRAFT_18371</name>
</gene>
<dbReference type="GO" id="GO:0033698">
    <property type="term" value="C:Rpd3L complex"/>
    <property type="evidence" value="ECO:0007669"/>
    <property type="project" value="UniProtKB-ARBA"/>
</dbReference>
<evidence type="ECO:0000256" key="1">
    <source>
        <dbReference type="ARBA" id="ARBA00004123"/>
    </source>
</evidence>
<dbReference type="Pfam" id="PF08295">
    <property type="entry name" value="Sin3_corepress"/>
    <property type="match status" value="1"/>
</dbReference>
<keyword evidence="2" id="KW-0678">Repressor</keyword>
<proteinExistence type="predicted"/>
<evidence type="ECO:0000256" key="6">
    <source>
        <dbReference type="ARBA" id="ARBA00023242"/>
    </source>
</evidence>
<evidence type="ECO:0000256" key="5">
    <source>
        <dbReference type="ARBA" id="ARBA00023163"/>
    </source>
</evidence>
<dbReference type="PROSITE" id="PS51477">
    <property type="entry name" value="PAH"/>
    <property type="match status" value="3"/>
</dbReference>
<dbReference type="Pfam" id="PF02671">
    <property type="entry name" value="PAH"/>
    <property type="match status" value="3"/>
</dbReference>
<dbReference type="GO" id="GO:0010628">
    <property type="term" value="P:positive regulation of gene expression"/>
    <property type="evidence" value="ECO:0007669"/>
    <property type="project" value="UniProtKB-ARBA"/>
</dbReference>
<dbReference type="InterPro" id="IPR013194">
    <property type="entry name" value="HDAC_interact_dom"/>
</dbReference>
<dbReference type="GO" id="GO:0000122">
    <property type="term" value="P:negative regulation of transcription by RNA polymerase II"/>
    <property type="evidence" value="ECO:0007669"/>
    <property type="project" value="TreeGrafter"/>
</dbReference>
<dbReference type="InterPro" id="IPR031693">
    <property type="entry name" value="Sin3_C"/>
</dbReference>
<dbReference type="OrthoDB" id="10265969at2759"/>
<dbReference type="GO" id="GO:0003714">
    <property type="term" value="F:transcription corepressor activity"/>
    <property type="evidence" value="ECO:0007669"/>
    <property type="project" value="InterPro"/>
</dbReference>
<organism evidence="10 11">
    <name type="scientific">Blyttiomyces helicus</name>
    <dbReference type="NCBI Taxonomy" id="388810"/>
    <lineage>
        <taxon>Eukaryota</taxon>
        <taxon>Fungi</taxon>
        <taxon>Fungi incertae sedis</taxon>
        <taxon>Chytridiomycota</taxon>
        <taxon>Chytridiomycota incertae sedis</taxon>
        <taxon>Chytridiomycetes</taxon>
        <taxon>Chytridiomycetes incertae sedis</taxon>
        <taxon>Blyttiomyces</taxon>
    </lineage>
</organism>
<feature type="compositionally biased region" description="Acidic residues" evidence="8">
    <location>
        <begin position="616"/>
        <end position="639"/>
    </location>
</feature>